<sequence>MPSLDVVRLRRRQQAVRQNQFQGSETRQRLVDLIENQPVFV</sequence>
<evidence type="ECO:0000313" key="2">
    <source>
        <dbReference type="Proteomes" id="UP000011885"/>
    </source>
</evidence>
<keyword evidence="2" id="KW-1185">Reference proteome</keyword>
<gene>
    <name evidence="1" type="ORF">RSSM_03729</name>
</gene>
<dbReference type="EMBL" id="ANOH01000256">
    <property type="protein sequence ID" value="EMI54855.1"/>
    <property type="molecule type" value="Genomic_DNA"/>
</dbReference>
<dbReference type="AlphaFoldDB" id="M5U077"/>
<protein>
    <submittedName>
        <fullName evidence="1">Uncharacterized protein</fullName>
    </submittedName>
</protein>
<accession>M5U077</accession>
<proteinExistence type="predicted"/>
<name>M5U077_9BACT</name>
<reference evidence="1 2" key="1">
    <citation type="journal article" date="2013" name="Mar. Genomics">
        <title>Expression of sulfatases in Rhodopirellula baltica and the diversity of sulfatases in the genus Rhodopirellula.</title>
        <authorList>
            <person name="Wegner C.E."/>
            <person name="Richter-Heitmann T."/>
            <person name="Klindworth A."/>
            <person name="Klockow C."/>
            <person name="Richter M."/>
            <person name="Achstetter T."/>
            <person name="Glockner F.O."/>
            <person name="Harder J."/>
        </authorList>
    </citation>
    <scope>NUCLEOTIDE SEQUENCE [LARGE SCALE GENOMIC DNA]</scope>
    <source>
        <strain evidence="1 2">SM41</strain>
    </source>
</reference>
<organism evidence="1 2">
    <name type="scientific">Rhodopirellula sallentina SM41</name>
    <dbReference type="NCBI Taxonomy" id="1263870"/>
    <lineage>
        <taxon>Bacteria</taxon>
        <taxon>Pseudomonadati</taxon>
        <taxon>Planctomycetota</taxon>
        <taxon>Planctomycetia</taxon>
        <taxon>Pirellulales</taxon>
        <taxon>Pirellulaceae</taxon>
        <taxon>Rhodopirellula</taxon>
    </lineage>
</organism>
<comment type="caution">
    <text evidence="1">The sequence shown here is derived from an EMBL/GenBank/DDBJ whole genome shotgun (WGS) entry which is preliminary data.</text>
</comment>
<dbReference type="PATRIC" id="fig|1263870.3.peg.3958"/>
<evidence type="ECO:0000313" key="1">
    <source>
        <dbReference type="EMBL" id="EMI54855.1"/>
    </source>
</evidence>
<dbReference type="Proteomes" id="UP000011885">
    <property type="component" value="Unassembled WGS sequence"/>
</dbReference>